<name>A0A0R2HKC7_9FIRM</name>
<dbReference type="InterPro" id="IPR047663">
    <property type="entry name" value="Transcription_antiterm_LoaP"/>
</dbReference>
<dbReference type="InterPro" id="IPR014722">
    <property type="entry name" value="Rib_uL2_dom2"/>
</dbReference>
<dbReference type="NCBIfam" id="NF033641">
    <property type="entry name" value="antiterm_LoaP"/>
    <property type="match status" value="1"/>
</dbReference>
<dbReference type="PATRIC" id="fig|1410657.5.peg.2163"/>
<dbReference type="SUPFAM" id="SSF50104">
    <property type="entry name" value="Translation proteins SH3-like domain"/>
    <property type="match status" value="1"/>
</dbReference>
<dbReference type="Proteomes" id="UP000051841">
    <property type="component" value="Unassembled WGS sequence"/>
</dbReference>
<dbReference type="Gene3D" id="2.30.30.30">
    <property type="match status" value="1"/>
</dbReference>
<keyword evidence="2" id="KW-0805">Transcription regulation</keyword>
<evidence type="ECO:0000256" key="2">
    <source>
        <dbReference type="ARBA" id="ARBA00023015"/>
    </source>
</evidence>
<dbReference type="EMBL" id="JQBL01000009">
    <property type="protein sequence ID" value="KRN50444.1"/>
    <property type="molecule type" value="Genomic_DNA"/>
</dbReference>
<dbReference type="PANTHER" id="PTHR30265:SF4">
    <property type="entry name" value="KOW MOTIF FAMILY PROTEIN, EXPRESSED"/>
    <property type="match status" value="1"/>
</dbReference>
<keyword evidence="3" id="KW-0804">Transcription</keyword>
<evidence type="ECO:0000313" key="6">
    <source>
        <dbReference type="Proteomes" id="UP000051841"/>
    </source>
</evidence>
<comment type="caution">
    <text evidence="5">The sequence shown here is derived from an EMBL/GenBank/DDBJ whole genome shotgun (WGS) entry which is preliminary data.</text>
</comment>
<organism evidence="5 6">
    <name type="scientific">Kandleria vitulina DSM 20405</name>
    <dbReference type="NCBI Taxonomy" id="1410657"/>
    <lineage>
        <taxon>Bacteria</taxon>
        <taxon>Bacillati</taxon>
        <taxon>Bacillota</taxon>
        <taxon>Erysipelotrichia</taxon>
        <taxon>Erysipelotrichales</taxon>
        <taxon>Coprobacillaceae</taxon>
        <taxon>Kandleria</taxon>
    </lineage>
</organism>
<evidence type="ECO:0000256" key="1">
    <source>
        <dbReference type="ARBA" id="ARBA00022814"/>
    </source>
</evidence>
<dbReference type="SUPFAM" id="SSF82679">
    <property type="entry name" value="N-utilization substance G protein NusG, N-terminal domain"/>
    <property type="match status" value="1"/>
</dbReference>
<dbReference type="Pfam" id="PF02357">
    <property type="entry name" value="NusG"/>
    <property type="match status" value="1"/>
</dbReference>
<dbReference type="GO" id="GO:0006354">
    <property type="term" value="P:DNA-templated transcription elongation"/>
    <property type="evidence" value="ECO:0007669"/>
    <property type="project" value="InterPro"/>
</dbReference>
<protein>
    <recommendedName>
        <fullName evidence="4">NusG-like N-terminal domain-containing protein</fullName>
    </recommendedName>
</protein>
<keyword evidence="6" id="KW-1185">Reference proteome</keyword>
<evidence type="ECO:0000259" key="4">
    <source>
        <dbReference type="SMART" id="SM00738"/>
    </source>
</evidence>
<reference evidence="5 6" key="1">
    <citation type="journal article" date="2015" name="Genome Announc.">
        <title>Expanding the biotechnology potential of lactobacilli through comparative genomics of 213 strains and associated genera.</title>
        <authorList>
            <person name="Sun Z."/>
            <person name="Harris H.M."/>
            <person name="McCann A."/>
            <person name="Guo C."/>
            <person name="Argimon S."/>
            <person name="Zhang W."/>
            <person name="Yang X."/>
            <person name="Jeffery I.B."/>
            <person name="Cooney J.C."/>
            <person name="Kagawa T.F."/>
            <person name="Liu W."/>
            <person name="Song Y."/>
            <person name="Salvetti E."/>
            <person name="Wrobel A."/>
            <person name="Rasinkangas P."/>
            <person name="Parkhill J."/>
            <person name="Rea M.C."/>
            <person name="O'Sullivan O."/>
            <person name="Ritari J."/>
            <person name="Douillard F.P."/>
            <person name="Paul Ross R."/>
            <person name="Yang R."/>
            <person name="Briner A.E."/>
            <person name="Felis G.E."/>
            <person name="de Vos W.M."/>
            <person name="Barrangou R."/>
            <person name="Klaenhammer T.R."/>
            <person name="Caufield P.W."/>
            <person name="Cui Y."/>
            <person name="Zhang H."/>
            <person name="O'Toole P.W."/>
        </authorList>
    </citation>
    <scope>NUCLEOTIDE SEQUENCE [LARGE SCALE GENOMIC DNA]</scope>
    <source>
        <strain evidence="5 6">DSM 20405</strain>
    </source>
</reference>
<dbReference type="AlphaFoldDB" id="A0A0R2HKC7"/>
<proteinExistence type="predicted"/>
<dbReference type="CDD" id="cd09889">
    <property type="entry name" value="NGN_Bact_2"/>
    <property type="match status" value="1"/>
</dbReference>
<keyword evidence="1" id="KW-0889">Transcription antitermination</keyword>
<dbReference type="GO" id="GO:0031564">
    <property type="term" value="P:transcription antitermination"/>
    <property type="evidence" value="ECO:0007669"/>
    <property type="project" value="UniProtKB-KW"/>
</dbReference>
<dbReference type="InterPro" id="IPR006645">
    <property type="entry name" value="NGN-like_dom"/>
</dbReference>
<dbReference type="SMART" id="SM00738">
    <property type="entry name" value="NGN"/>
    <property type="match status" value="1"/>
</dbReference>
<dbReference type="InterPro" id="IPR008991">
    <property type="entry name" value="Translation_prot_SH3-like_sf"/>
</dbReference>
<dbReference type="PANTHER" id="PTHR30265">
    <property type="entry name" value="RHO-INTERACTING TRANSCRIPTION TERMINATION FACTOR NUSG"/>
    <property type="match status" value="1"/>
</dbReference>
<dbReference type="InterPro" id="IPR036735">
    <property type="entry name" value="NGN_dom_sf"/>
</dbReference>
<accession>A0A0R2HKC7</accession>
<dbReference type="InterPro" id="IPR043425">
    <property type="entry name" value="NusG-like"/>
</dbReference>
<dbReference type="CDD" id="cd06091">
    <property type="entry name" value="KOW_NusG"/>
    <property type="match status" value="1"/>
</dbReference>
<gene>
    <name evidence="5" type="ORF">IV49_GL002093</name>
</gene>
<sequence length="170" mass="20132">MYENWYVLQVMTGQEERIANKCETMISKSILNECVVIHYEYMKKYHGRWHKEKKVMFPGYLFVVTDHLDDLFIQLKRIPEFTKLIGKDDIYPIYKEEVLHLLKYSEEHLIKMSKGIIEGDHIIVESGPLKGYEGFIKKIDRHKRLAFIDVELFNTVTTVKVGLEIVSKFS</sequence>
<dbReference type="RefSeq" id="WP_031589069.1">
    <property type="nucleotide sequence ID" value="NZ_JNKN01000009.1"/>
</dbReference>
<evidence type="ECO:0000313" key="5">
    <source>
        <dbReference type="EMBL" id="KRN50444.1"/>
    </source>
</evidence>
<feature type="domain" description="NusG-like N-terminal" evidence="4">
    <location>
        <begin position="2"/>
        <end position="105"/>
    </location>
</feature>
<evidence type="ECO:0000256" key="3">
    <source>
        <dbReference type="ARBA" id="ARBA00023163"/>
    </source>
</evidence>
<dbReference type="Gene3D" id="3.30.70.940">
    <property type="entry name" value="NusG, N-terminal domain"/>
    <property type="match status" value="1"/>
</dbReference>